<gene>
    <name evidence="3" type="ORF">NB063_31350</name>
</gene>
<dbReference type="InterPro" id="IPR038576">
    <property type="entry name" value="Methyltransf_Zn-bd_dom_put_sf"/>
</dbReference>
<organism evidence="3 4">
    <name type="scientific">Aporhodopirellula aestuarii</name>
    <dbReference type="NCBI Taxonomy" id="2950107"/>
    <lineage>
        <taxon>Bacteria</taxon>
        <taxon>Pseudomonadati</taxon>
        <taxon>Planctomycetota</taxon>
        <taxon>Planctomycetia</taxon>
        <taxon>Pirellulales</taxon>
        <taxon>Pirellulaceae</taxon>
        <taxon>Aporhodopirellula</taxon>
    </lineage>
</organism>
<sequence>MSNDVRGCRFCGHPLEHTMLDLGLSPLCQSIVSRDDLNRGQMFYPLRAFVCDQCWLIQVHELVSGEEIYSHYAYFSSYSDSWLKHARDYCDMITERLGLSEKDQVIEIASNDGYLLKNFKAANIPALGIEPAANVAQVAIEDGIDCVVEFFGVATAKKLVAQGTQADLLLGNNVIGHVPDLNDFVAGMKILLAPNGTITIEIPHAINLIEGRQFDTIYQEHYSYFLLTAMRRVMRRHGLELFDVDEIGTHGGSLRYYARHAEESGREIAPIVDQIEQREIDAGLTNLDTYHDYARVVMETKWNLLEFLIRARREGKQVVGYGAPGKASTLLNYCGIREDLIRYTVDRNEMKQNTFMVGTSIPIHAPDMISETKPDYIVILPWNLKEEIMQQLDHVREWGAKFVIPIPELMVL</sequence>
<feature type="domain" description="Methyltransferase putative zinc binding" evidence="1">
    <location>
        <begin position="8"/>
        <end position="69"/>
    </location>
</feature>
<feature type="domain" description="C-methyltransferase" evidence="2">
    <location>
        <begin position="249"/>
        <end position="407"/>
    </location>
</feature>
<dbReference type="Gene3D" id="6.20.50.110">
    <property type="entry name" value="Methyltransferase, zinc-binding domain"/>
    <property type="match status" value="1"/>
</dbReference>
<dbReference type="Gene3D" id="3.40.50.150">
    <property type="entry name" value="Vaccinia Virus protein VP39"/>
    <property type="match status" value="1"/>
</dbReference>
<protein>
    <submittedName>
        <fullName evidence="3">Class I SAM-dependent methyltransferase</fullName>
    </submittedName>
</protein>
<dbReference type="InterPro" id="IPR013630">
    <property type="entry name" value="Methyltransf_Zn-bd_dom_put"/>
</dbReference>
<reference evidence="3 4" key="1">
    <citation type="journal article" date="2022" name="Syst. Appl. Microbiol.">
        <title>Rhodopirellula aestuarii sp. nov., a novel member of the genus Rhodopirellula isolated from brackish sediments collected in the Tagus River estuary, Portugal.</title>
        <authorList>
            <person name="Vitorino I.R."/>
            <person name="Klimek D."/>
            <person name="Calusinska M."/>
            <person name="Lobo-da-Cunha A."/>
            <person name="Vasconcelos V."/>
            <person name="Lage O.M."/>
        </authorList>
    </citation>
    <scope>NUCLEOTIDE SEQUENCE [LARGE SCALE GENOMIC DNA]</scope>
    <source>
        <strain evidence="3 4">ICT_H3.1</strain>
    </source>
</reference>
<evidence type="ECO:0000313" key="3">
    <source>
        <dbReference type="EMBL" id="MCM2375142.1"/>
    </source>
</evidence>
<keyword evidence="3" id="KW-0489">Methyltransferase</keyword>
<accession>A0ABT0UDL1</accession>
<dbReference type="EMBL" id="JAMQBK010000133">
    <property type="protein sequence ID" value="MCM2375142.1"/>
    <property type="molecule type" value="Genomic_DNA"/>
</dbReference>
<keyword evidence="3" id="KW-0808">Transferase</keyword>
<dbReference type="Proteomes" id="UP001202961">
    <property type="component" value="Unassembled WGS sequence"/>
</dbReference>
<dbReference type="InterPro" id="IPR029063">
    <property type="entry name" value="SAM-dependent_MTases_sf"/>
</dbReference>
<dbReference type="Pfam" id="PF08421">
    <property type="entry name" value="Methyltransf_13"/>
    <property type="match status" value="1"/>
</dbReference>
<dbReference type="InterPro" id="IPR013691">
    <property type="entry name" value="MeTrfase_14"/>
</dbReference>
<dbReference type="GO" id="GO:0008168">
    <property type="term" value="F:methyltransferase activity"/>
    <property type="evidence" value="ECO:0007669"/>
    <property type="project" value="UniProtKB-KW"/>
</dbReference>
<comment type="caution">
    <text evidence="3">The sequence shown here is derived from an EMBL/GenBank/DDBJ whole genome shotgun (WGS) entry which is preliminary data.</text>
</comment>
<dbReference type="Gene3D" id="3.40.50.720">
    <property type="entry name" value="NAD(P)-binding Rossmann-like Domain"/>
    <property type="match status" value="1"/>
</dbReference>
<name>A0ABT0UDL1_9BACT</name>
<dbReference type="SUPFAM" id="SSF53335">
    <property type="entry name" value="S-adenosyl-L-methionine-dependent methyltransferases"/>
    <property type="match status" value="1"/>
</dbReference>
<keyword evidence="4" id="KW-1185">Reference proteome</keyword>
<evidence type="ECO:0000259" key="2">
    <source>
        <dbReference type="Pfam" id="PF08484"/>
    </source>
</evidence>
<evidence type="ECO:0000313" key="4">
    <source>
        <dbReference type="Proteomes" id="UP001202961"/>
    </source>
</evidence>
<proteinExistence type="predicted"/>
<dbReference type="PANTHER" id="PTHR43861:SF5">
    <property type="entry name" value="BLL5978 PROTEIN"/>
    <property type="match status" value="1"/>
</dbReference>
<dbReference type="RefSeq" id="WP_250933678.1">
    <property type="nucleotide sequence ID" value="NZ_JAMQBK010000133.1"/>
</dbReference>
<dbReference type="PANTHER" id="PTHR43861">
    <property type="entry name" value="TRANS-ACONITATE 2-METHYLTRANSFERASE-RELATED"/>
    <property type="match status" value="1"/>
</dbReference>
<evidence type="ECO:0000259" key="1">
    <source>
        <dbReference type="Pfam" id="PF08421"/>
    </source>
</evidence>
<dbReference type="GO" id="GO:0032259">
    <property type="term" value="P:methylation"/>
    <property type="evidence" value="ECO:0007669"/>
    <property type="project" value="UniProtKB-KW"/>
</dbReference>
<dbReference type="Pfam" id="PF08484">
    <property type="entry name" value="Methyltransf_14"/>
    <property type="match status" value="1"/>
</dbReference>
<dbReference type="Pfam" id="PF13489">
    <property type="entry name" value="Methyltransf_23"/>
    <property type="match status" value="1"/>
</dbReference>